<feature type="region of interest" description="Disordered" evidence="1">
    <location>
        <begin position="116"/>
        <end position="139"/>
    </location>
</feature>
<keyword evidence="3" id="KW-1185">Reference proteome</keyword>
<sequence length="406" mass="45879">MFFKKNFLLIYRKAHQRIMTKSTIKLAFHVTGVWPLDKSVITPDMLGPAKETSVESALPLVPLTPIHAVAKILRNAIQLEIKEDLLEDNHDSESGMNIGGDDDNADRDQNPFILPPITENANHTSDASSSTPSTTEEVSPLIIPPLPPPLQEIHNAVKCLAESSLECLIRTYNTSPNQTINQPIQLNPPSRLASLPIDAETDRERLLMVIIKEAEQENQVLRRRVMELQAANILNEAYCKTLREQLAFKDKGKGKEKGDRLLGDGLPVLLTDDFFMKRVEEWEKEQQKKRTEKMKRDVDKKAHSEKLAEWKIQKKNRQEAINKINADWEAAKQQWSASKEQWTQDKAAGKDISCHFGVPKPKRGPLPPVIPKPKVRDVFKSTTSEESDAEDEREDDSDLLDAGDAH</sequence>
<proteinExistence type="predicted"/>
<evidence type="ECO:0000256" key="1">
    <source>
        <dbReference type="SAM" id="MobiDB-lite"/>
    </source>
</evidence>
<gene>
    <name evidence="2" type="ORF">QCA50_004341</name>
</gene>
<comment type="caution">
    <text evidence="2">The sequence shown here is derived from an EMBL/GenBank/DDBJ whole genome shotgun (WGS) entry which is preliminary data.</text>
</comment>
<accession>A0AAW0GH06</accession>
<name>A0AAW0GH06_9APHY</name>
<feature type="region of interest" description="Disordered" evidence="1">
    <location>
        <begin position="335"/>
        <end position="406"/>
    </location>
</feature>
<protein>
    <submittedName>
        <fullName evidence="2">Uncharacterized protein</fullName>
    </submittedName>
</protein>
<reference evidence="2 3" key="1">
    <citation type="submission" date="2022-09" db="EMBL/GenBank/DDBJ databases">
        <authorList>
            <person name="Palmer J.M."/>
        </authorList>
    </citation>
    <scope>NUCLEOTIDE SEQUENCE [LARGE SCALE GENOMIC DNA]</scope>
    <source>
        <strain evidence="2 3">DSM 7382</strain>
    </source>
</reference>
<organism evidence="2 3">
    <name type="scientific">Cerrena zonata</name>
    <dbReference type="NCBI Taxonomy" id="2478898"/>
    <lineage>
        <taxon>Eukaryota</taxon>
        <taxon>Fungi</taxon>
        <taxon>Dikarya</taxon>
        <taxon>Basidiomycota</taxon>
        <taxon>Agaricomycotina</taxon>
        <taxon>Agaricomycetes</taxon>
        <taxon>Polyporales</taxon>
        <taxon>Cerrenaceae</taxon>
        <taxon>Cerrena</taxon>
    </lineage>
</organism>
<evidence type="ECO:0000313" key="3">
    <source>
        <dbReference type="Proteomes" id="UP001385951"/>
    </source>
</evidence>
<feature type="region of interest" description="Disordered" evidence="1">
    <location>
        <begin position="88"/>
        <end position="107"/>
    </location>
</feature>
<dbReference type="Proteomes" id="UP001385951">
    <property type="component" value="Unassembled WGS sequence"/>
</dbReference>
<feature type="compositionally biased region" description="Acidic residues" evidence="1">
    <location>
        <begin position="385"/>
        <end position="406"/>
    </location>
</feature>
<dbReference type="EMBL" id="JASBNA010000004">
    <property type="protein sequence ID" value="KAK7692708.1"/>
    <property type="molecule type" value="Genomic_DNA"/>
</dbReference>
<dbReference type="AlphaFoldDB" id="A0AAW0GH06"/>
<feature type="compositionally biased region" description="Low complexity" evidence="1">
    <location>
        <begin position="124"/>
        <end position="135"/>
    </location>
</feature>
<evidence type="ECO:0000313" key="2">
    <source>
        <dbReference type="EMBL" id="KAK7692708.1"/>
    </source>
</evidence>